<dbReference type="PROSITE" id="PS50949">
    <property type="entry name" value="HTH_GNTR"/>
    <property type="match status" value="1"/>
</dbReference>
<dbReference type="InterPro" id="IPR008920">
    <property type="entry name" value="TF_FadR/GntR_C"/>
</dbReference>
<dbReference type="GO" id="GO:0003677">
    <property type="term" value="F:DNA binding"/>
    <property type="evidence" value="ECO:0007669"/>
    <property type="project" value="UniProtKB-KW"/>
</dbReference>
<proteinExistence type="predicted"/>
<dbReference type="GO" id="GO:0003700">
    <property type="term" value="F:DNA-binding transcription factor activity"/>
    <property type="evidence" value="ECO:0007669"/>
    <property type="project" value="InterPro"/>
</dbReference>
<protein>
    <recommendedName>
        <fullName evidence="4">HTH gntR-type domain-containing protein</fullName>
    </recommendedName>
</protein>
<dbReference type="Gene3D" id="1.10.10.10">
    <property type="entry name" value="Winged helix-like DNA-binding domain superfamily/Winged helix DNA-binding domain"/>
    <property type="match status" value="1"/>
</dbReference>
<evidence type="ECO:0000256" key="1">
    <source>
        <dbReference type="ARBA" id="ARBA00023015"/>
    </source>
</evidence>
<organism evidence="5 6">
    <name type="scientific">Devosia geojensis</name>
    <dbReference type="NCBI Taxonomy" id="443610"/>
    <lineage>
        <taxon>Bacteria</taxon>
        <taxon>Pseudomonadati</taxon>
        <taxon>Pseudomonadota</taxon>
        <taxon>Alphaproteobacteria</taxon>
        <taxon>Hyphomicrobiales</taxon>
        <taxon>Devosiaceae</taxon>
        <taxon>Devosia</taxon>
    </lineage>
</organism>
<dbReference type="Pfam" id="PF00392">
    <property type="entry name" value="GntR"/>
    <property type="match status" value="1"/>
</dbReference>
<feature type="domain" description="HTH gntR-type" evidence="4">
    <location>
        <begin position="1"/>
        <end position="67"/>
    </location>
</feature>
<dbReference type="PATRIC" id="fig|443610.3.peg.3548"/>
<reference evidence="5 6" key="1">
    <citation type="submission" date="2015-03" db="EMBL/GenBank/DDBJ databases">
        <authorList>
            <person name="Hassan Y.I."/>
            <person name="Lepp D."/>
            <person name="Li X.-Z."/>
            <person name="Zhou T."/>
        </authorList>
    </citation>
    <scope>NUCLEOTIDE SEQUENCE [LARGE SCALE GENOMIC DNA]</scope>
    <source>
        <strain evidence="5 6">BD-c194</strain>
    </source>
</reference>
<evidence type="ECO:0000259" key="4">
    <source>
        <dbReference type="PROSITE" id="PS50949"/>
    </source>
</evidence>
<keyword evidence="6" id="KW-1185">Reference proteome</keyword>
<dbReference type="Gene3D" id="1.20.120.530">
    <property type="entry name" value="GntR ligand-binding domain-like"/>
    <property type="match status" value="1"/>
</dbReference>
<comment type="caution">
    <text evidence="5">The sequence shown here is derived from an EMBL/GenBank/DDBJ whole genome shotgun (WGS) entry which is preliminary data.</text>
</comment>
<dbReference type="SMART" id="SM00345">
    <property type="entry name" value="HTH_GNTR"/>
    <property type="match status" value="1"/>
</dbReference>
<evidence type="ECO:0000256" key="2">
    <source>
        <dbReference type="ARBA" id="ARBA00023125"/>
    </source>
</evidence>
<dbReference type="PANTHER" id="PTHR43537">
    <property type="entry name" value="TRANSCRIPTIONAL REGULATOR, GNTR FAMILY"/>
    <property type="match status" value="1"/>
</dbReference>
<gene>
    <name evidence="5" type="ORF">VE25_21520</name>
</gene>
<evidence type="ECO:0000313" key="5">
    <source>
        <dbReference type="EMBL" id="KKB06754.1"/>
    </source>
</evidence>
<dbReference type="SMART" id="SM00895">
    <property type="entry name" value="FCD"/>
    <property type="match status" value="1"/>
</dbReference>
<keyword evidence="1" id="KW-0805">Transcription regulation</keyword>
<dbReference type="InterPro" id="IPR036390">
    <property type="entry name" value="WH_DNA-bd_sf"/>
</dbReference>
<dbReference type="CDD" id="cd07377">
    <property type="entry name" value="WHTH_GntR"/>
    <property type="match status" value="1"/>
</dbReference>
<dbReference type="Pfam" id="PF07729">
    <property type="entry name" value="FCD"/>
    <property type="match status" value="1"/>
</dbReference>
<dbReference type="PRINTS" id="PR00035">
    <property type="entry name" value="HTHGNTR"/>
</dbReference>
<dbReference type="STRING" id="443610.VE25_21520"/>
<accession>A0A0F5FCV8</accession>
<keyword evidence="2" id="KW-0238">DNA-binding</keyword>
<dbReference type="PANTHER" id="PTHR43537:SF5">
    <property type="entry name" value="UXU OPERON TRANSCRIPTIONAL REGULATOR"/>
    <property type="match status" value="1"/>
</dbReference>
<keyword evidence="3" id="KW-0804">Transcription</keyword>
<dbReference type="InterPro" id="IPR036388">
    <property type="entry name" value="WH-like_DNA-bd_sf"/>
</dbReference>
<name>A0A0F5FCV8_9HYPH</name>
<dbReference type="SUPFAM" id="SSF48008">
    <property type="entry name" value="GntR ligand-binding domain-like"/>
    <property type="match status" value="1"/>
</dbReference>
<evidence type="ECO:0000313" key="6">
    <source>
        <dbReference type="Proteomes" id="UP000033632"/>
    </source>
</evidence>
<evidence type="ECO:0000256" key="3">
    <source>
        <dbReference type="ARBA" id="ARBA00023163"/>
    </source>
</evidence>
<dbReference type="EMBL" id="JZEX01000207">
    <property type="protein sequence ID" value="KKB06754.1"/>
    <property type="molecule type" value="Genomic_DNA"/>
</dbReference>
<dbReference type="InterPro" id="IPR000524">
    <property type="entry name" value="Tscrpt_reg_HTH_GntR"/>
</dbReference>
<dbReference type="Proteomes" id="UP000033632">
    <property type="component" value="Unassembled WGS sequence"/>
</dbReference>
<dbReference type="InterPro" id="IPR011711">
    <property type="entry name" value="GntR_C"/>
</dbReference>
<sequence length="229" mass="24802">MADATATRLREWILQYALAEGDKLPPEHALAPSLGVSRTVLREAVARLKAQGELTSRRGAGVFVARPHGQLLRLELGDRAAVPDILADLEIRVALEVEAAGLAARRRLPDHLKAMRAAIAAQGAAETREAASAADFAFHRAVAMATANHRFVHLLDQLGIDAIPRSRIRLSADDAAQNAAYAAQLLDEHRAILDAISAQDTAYARDAMRMHLSNSIQRYQQAAEAADRK</sequence>
<dbReference type="AlphaFoldDB" id="A0A0F5FCV8"/>
<dbReference type="SUPFAM" id="SSF46785">
    <property type="entry name" value="Winged helix' DNA-binding domain"/>
    <property type="match status" value="1"/>
</dbReference>